<protein>
    <submittedName>
        <fullName evidence="2">Uncharacterized protein</fullName>
    </submittedName>
</protein>
<evidence type="ECO:0000256" key="1">
    <source>
        <dbReference type="SAM" id="MobiDB-lite"/>
    </source>
</evidence>
<dbReference type="Proteomes" id="UP000184501">
    <property type="component" value="Unassembled WGS sequence"/>
</dbReference>
<feature type="compositionally biased region" description="Low complexity" evidence="1">
    <location>
        <begin position="294"/>
        <end position="322"/>
    </location>
</feature>
<evidence type="ECO:0000313" key="2">
    <source>
        <dbReference type="EMBL" id="SHE77198.1"/>
    </source>
</evidence>
<keyword evidence="3" id="KW-1185">Reference proteome</keyword>
<organism evidence="2 3">
    <name type="scientific">Streptoalloteichus hindustanus</name>
    <dbReference type="NCBI Taxonomy" id="2017"/>
    <lineage>
        <taxon>Bacteria</taxon>
        <taxon>Bacillati</taxon>
        <taxon>Actinomycetota</taxon>
        <taxon>Actinomycetes</taxon>
        <taxon>Pseudonocardiales</taxon>
        <taxon>Pseudonocardiaceae</taxon>
        <taxon>Streptoalloteichus</taxon>
    </lineage>
</organism>
<feature type="compositionally biased region" description="Gly residues" evidence="1">
    <location>
        <begin position="330"/>
        <end position="344"/>
    </location>
</feature>
<dbReference type="AlphaFoldDB" id="A0A1M4W7F8"/>
<dbReference type="EMBL" id="FQVN01000001">
    <property type="protein sequence ID" value="SHE77198.1"/>
    <property type="molecule type" value="Genomic_DNA"/>
</dbReference>
<proteinExistence type="predicted"/>
<dbReference type="RefSeq" id="WP_073480060.1">
    <property type="nucleotide sequence ID" value="NZ_FQVN01000001.1"/>
</dbReference>
<dbReference type="OrthoDB" id="3694898at2"/>
<accession>A0A1M4W7F8</accession>
<dbReference type="STRING" id="2017.SAMN05444320_1011035"/>
<feature type="region of interest" description="Disordered" evidence="1">
    <location>
        <begin position="220"/>
        <end position="361"/>
    </location>
</feature>
<gene>
    <name evidence="2" type="ORF">SAMN05444320_1011035</name>
</gene>
<evidence type="ECO:0000313" key="3">
    <source>
        <dbReference type="Proteomes" id="UP000184501"/>
    </source>
</evidence>
<reference evidence="2 3" key="1">
    <citation type="submission" date="2016-11" db="EMBL/GenBank/DDBJ databases">
        <authorList>
            <person name="Jaros S."/>
            <person name="Januszkiewicz K."/>
            <person name="Wedrychowicz H."/>
        </authorList>
    </citation>
    <scope>NUCLEOTIDE SEQUENCE [LARGE SCALE GENOMIC DNA]</scope>
    <source>
        <strain evidence="2 3">DSM 44523</strain>
    </source>
</reference>
<name>A0A1M4W7F8_STRHI</name>
<sequence length="361" mass="37077">MAEPEKREETDEVDGKRKPRLEIKPTQVAGGALAAVTAAVLGARLGMAGTVLGAGVASVVTTVGGALYQHSLERTRDTVKVVATKLPLGSHGAERTAVDTTLATRTWEGDRGDQNTMWAGRPMGEDAATEIVHPVGSGGPARGLPDQTTMIIRRPASVSTAVTAVSAAEEPDRAEPAPAARQTWREWLGQRWARVAAVSTLGFVLGMLVVTGVEWVRGEPLSGAGQGSTVGTILRGGPSPQMRPEPERDASVPVGDDRPTGDGRGSRTSETQRSEAPVPSGPSRQPDPSASERPPTSSAPKPTTSQQPQPTQQPSKTQQPTGTPAPGPGPGTGTGQGPGTGADAGAGQPKQTPVPGQDRQG</sequence>
<feature type="compositionally biased region" description="Basic and acidic residues" evidence="1">
    <location>
        <begin position="244"/>
        <end position="273"/>
    </location>
</feature>